<dbReference type="Gene3D" id="1.25.40.10">
    <property type="entry name" value="Tetratricopeptide repeat domain"/>
    <property type="match status" value="1"/>
</dbReference>
<dbReference type="AlphaFoldDB" id="A0A926DQ22"/>
<evidence type="ECO:0000256" key="2">
    <source>
        <dbReference type="SAM" id="Phobius"/>
    </source>
</evidence>
<accession>A0A926DQ22</accession>
<dbReference type="InterPro" id="IPR011990">
    <property type="entry name" value="TPR-like_helical_dom_sf"/>
</dbReference>
<gene>
    <name evidence="4" type="ORF">H8730_02570</name>
</gene>
<evidence type="ECO:0000313" key="5">
    <source>
        <dbReference type="Proteomes" id="UP000657006"/>
    </source>
</evidence>
<dbReference type="InterPro" id="IPR006597">
    <property type="entry name" value="Sel1-like"/>
</dbReference>
<evidence type="ECO:0000313" key="4">
    <source>
        <dbReference type="EMBL" id="MBC8542431.1"/>
    </source>
</evidence>
<feature type="compositionally biased region" description="Basic and acidic residues" evidence="1">
    <location>
        <begin position="179"/>
        <end position="191"/>
    </location>
</feature>
<comment type="caution">
    <text evidence="4">The sequence shown here is derived from an EMBL/GenBank/DDBJ whole genome shotgun (WGS) entry which is preliminary data.</text>
</comment>
<sequence length="506" mass="57414">MDQGREQLDWEPALEEEDTEERLNEILASAEGGDSASQYQIAVYYYQGTQDLEPDHEQGWRWLERAAENGFVKAQKVAGLLYMNGQYTPWPEQSPEKAVGWYYKAAEQEDGEAAYWLGKCLLQGIGVAQDTEKGNLWIEAAEVLGYGEEDESATEEENGQPRPLPSGERQEMNGDTSDAEERTSTKVPTEIRRSTSQIGTSRIYTPRHDPSYCKNGFLFGLLALAGAIIICCMIALILVLANSTFFSTPTYSKTFLWCSAVVCLAVAALAFGIGYKKAYQMQRKNAWFRKTPFYKQYLTELHSMDSNRKLQYDVYSALERTYRPCSWQDTISRLTFREYKGYMYPGVIFSDGKNKVRPDLVIMTEKAVYVLDCCYAPGKIQGERHSKEWQIVKESGKTRTIPNLVAKNEMRIHIMQENLNKICPWVVLSKIPFHSLILFGPETDIGGISVPKNKYIHVCAGGRDKIRGYLEVLESRGSLHAQDMGELVKAVEKIAHELPARRKQSE</sequence>
<name>A0A926DQ22_9FIRM</name>
<dbReference type="Pfam" id="PF08238">
    <property type="entry name" value="Sel1"/>
    <property type="match status" value="3"/>
</dbReference>
<feature type="domain" description="NERD" evidence="3">
    <location>
        <begin position="340"/>
        <end position="439"/>
    </location>
</feature>
<reference evidence="4" key="1">
    <citation type="submission" date="2020-08" db="EMBL/GenBank/DDBJ databases">
        <title>Genome public.</title>
        <authorList>
            <person name="Liu C."/>
            <person name="Sun Q."/>
        </authorList>
    </citation>
    <scope>NUCLEOTIDE SEQUENCE</scope>
    <source>
        <strain evidence="4">NSJ-32</strain>
    </source>
</reference>
<keyword evidence="5" id="KW-1185">Reference proteome</keyword>
<dbReference type="SMART" id="SM00671">
    <property type="entry name" value="SEL1"/>
    <property type="match status" value="3"/>
</dbReference>
<feature type="transmembrane region" description="Helical" evidence="2">
    <location>
        <begin position="254"/>
        <end position="275"/>
    </location>
</feature>
<dbReference type="SUPFAM" id="SSF81901">
    <property type="entry name" value="HCP-like"/>
    <property type="match status" value="1"/>
</dbReference>
<evidence type="ECO:0000259" key="3">
    <source>
        <dbReference type="Pfam" id="PF08378"/>
    </source>
</evidence>
<dbReference type="InterPro" id="IPR050767">
    <property type="entry name" value="Sel1_AlgK"/>
</dbReference>
<feature type="transmembrane region" description="Helical" evidence="2">
    <location>
        <begin position="217"/>
        <end position="242"/>
    </location>
</feature>
<protein>
    <submittedName>
        <fullName evidence="4">SEL1-like repeat protein</fullName>
    </submittedName>
</protein>
<proteinExistence type="predicted"/>
<evidence type="ECO:0000256" key="1">
    <source>
        <dbReference type="SAM" id="MobiDB-lite"/>
    </source>
</evidence>
<organism evidence="4 5">
    <name type="scientific">Bianquea renquensis</name>
    <dbReference type="NCBI Taxonomy" id="2763661"/>
    <lineage>
        <taxon>Bacteria</taxon>
        <taxon>Bacillati</taxon>
        <taxon>Bacillota</taxon>
        <taxon>Clostridia</taxon>
        <taxon>Eubacteriales</taxon>
        <taxon>Bianqueaceae</taxon>
        <taxon>Bianquea</taxon>
    </lineage>
</organism>
<dbReference type="PANTHER" id="PTHR11102">
    <property type="entry name" value="SEL-1-LIKE PROTEIN"/>
    <property type="match status" value="1"/>
</dbReference>
<dbReference type="InterPro" id="IPR011528">
    <property type="entry name" value="NERD"/>
</dbReference>
<dbReference type="Proteomes" id="UP000657006">
    <property type="component" value="Unassembled WGS sequence"/>
</dbReference>
<feature type="region of interest" description="Disordered" evidence="1">
    <location>
        <begin position="147"/>
        <end position="191"/>
    </location>
</feature>
<dbReference type="EMBL" id="JACRSQ010000002">
    <property type="protein sequence ID" value="MBC8542431.1"/>
    <property type="molecule type" value="Genomic_DNA"/>
</dbReference>
<dbReference type="RefSeq" id="WP_177717873.1">
    <property type="nucleotide sequence ID" value="NZ_JACRSQ010000002.1"/>
</dbReference>
<dbReference type="PANTHER" id="PTHR11102:SF160">
    <property type="entry name" value="ERAD-ASSOCIATED E3 UBIQUITIN-PROTEIN LIGASE COMPONENT HRD3"/>
    <property type="match status" value="1"/>
</dbReference>
<feature type="compositionally biased region" description="Acidic residues" evidence="1">
    <location>
        <begin position="147"/>
        <end position="158"/>
    </location>
</feature>
<keyword evidence="2" id="KW-0472">Membrane</keyword>
<keyword evidence="2" id="KW-0812">Transmembrane</keyword>
<keyword evidence="2" id="KW-1133">Transmembrane helix</keyword>
<dbReference type="Pfam" id="PF08378">
    <property type="entry name" value="NERD"/>
    <property type="match status" value="1"/>
</dbReference>